<evidence type="ECO:0000313" key="2">
    <source>
        <dbReference type="Proteomes" id="UP001238603"/>
    </source>
</evidence>
<dbReference type="Proteomes" id="UP001238603">
    <property type="component" value="Unassembled WGS sequence"/>
</dbReference>
<name>A0ABT7LCF0_9BURK</name>
<proteinExistence type="predicted"/>
<dbReference type="RefSeq" id="WP_285980672.1">
    <property type="nucleotide sequence ID" value="NZ_JASVDS010000001.1"/>
</dbReference>
<keyword evidence="2" id="KW-1185">Reference proteome</keyword>
<dbReference type="InterPro" id="IPR014710">
    <property type="entry name" value="RmlC-like_jellyroll"/>
</dbReference>
<organism evidence="1 2">
    <name type="scientific">Roseateles subflavus</name>
    <dbReference type="NCBI Taxonomy" id="3053353"/>
    <lineage>
        <taxon>Bacteria</taxon>
        <taxon>Pseudomonadati</taxon>
        <taxon>Pseudomonadota</taxon>
        <taxon>Betaproteobacteria</taxon>
        <taxon>Burkholderiales</taxon>
        <taxon>Sphaerotilaceae</taxon>
        <taxon>Roseateles</taxon>
    </lineage>
</organism>
<comment type="caution">
    <text evidence="1">The sequence shown here is derived from an EMBL/GenBank/DDBJ whole genome shotgun (WGS) entry which is preliminary data.</text>
</comment>
<reference evidence="1 2" key="1">
    <citation type="submission" date="2023-06" db="EMBL/GenBank/DDBJ databases">
        <title>Pelomonas sp. APW6 16S ribosomal RNA gene genome sequencing and assembly.</title>
        <authorList>
            <person name="Woo H."/>
        </authorList>
    </citation>
    <scope>NUCLEOTIDE SEQUENCE [LARGE SCALE GENOMIC DNA]</scope>
    <source>
        <strain evidence="1 2">APW6</strain>
    </source>
</reference>
<protein>
    <submittedName>
        <fullName evidence="1">Crp/Fnr family transcriptional regulator</fullName>
    </submittedName>
</protein>
<dbReference type="SUPFAM" id="SSF51206">
    <property type="entry name" value="cAMP-binding domain-like"/>
    <property type="match status" value="1"/>
</dbReference>
<dbReference type="EMBL" id="JASVDS010000001">
    <property type="protein sequence ID" value="MDL5030539.1"/>
    <property type="molecule type" value="Genomic_DNA"/>
</dbReference>
<sequence length="206" mass="22561">MPLRPLAPDEFPAALAALHLLQDPAEPFSPEPFHPLLAGMRAGLLAPGEALLRPGDAPALECVVLEGLLRSWVGDSEGRAVTLDFHPGPSALTPAIARTDAGGARIHCEALLSTRVLVFDAALLERCMLASPAVQRWGDRILRQELTRRADREWALAALSARERLQQLRRRWPTLEAQVAHHHIASYLGITPVSLSRLRGQLRRDA</sequence>
<gene>
    <name evidence="1" type="ORF">QRD43_01360</name>
</gene>
<dbReference type="Gene3D" id="2.60.120.10">
    <property type="entry name" value="Jelly Rolls"/>
    <property type="match status" value="1"/>
</dbReference>
<evidence type="ECO:0000313" key="1">
    <source>
        <dbReference type="EMBL" id="MDL5030539.1"/>
    </source>
</evidence>
<accession>A0ABT7LCF0</accession>
<dbReference type="InterPro" id="IPR018490">
    <property type="entry name" value="cNMP-bd_dom_sf"/>
</dbReference>